<reference evidence="12 13" key="1">
    <citation type="submission" date="2019-11" db="EMBL/GenBank/DDBJ databases">
        <title>Pedobacter petrophilus genome.</title>
        <authorList>
            <person name="Feldbauer M.J."/>
            <person name="Newman J.D."/>
        </authorList>
    </citation>
    <scope>NUCLEOTIDE SEQUENCE [LARGE SCALE GENOMIC DNA]</scope>
    <source>
        <strain evidence="12 13">LMG 29686</strain>
    </source>
</reference>
<dbReference type="InterPro" id="IPR003661">
    <property type="entry name" value="HisK_dim/P_dom"/>
</dbReference>
<dbReference type="SMART" id="SM00388">
    <property type="entry name" value="HisKA"/>
    <property type="match status" value="1"/>
</dbReference>
<keyword evidence="8" id="KW-0175">Coiled coil</keyword>
<dbReference type="InterPro" id="IPR003594">
    <property type="entry name" value="HATPase_dom"/>
</dbReference>
<feature type="domain" description="Histidine kinase" evidence="9">
    <location>
        <begin position="275"/>
        <end position="491"/>
    </location>
</feature>
<dbReference type="InterPro" id="IPR013767">
    <property type="entry name" value="PAS_fold"/>
</dbReference>
<evidence type="ECO:0000256" key="3">
    <source>
        <dbReference type="ARBA" id="ARBA00022553"/>
    </source>
</evidence>
<keyword evidence="13" id="KW-1185">Reference proteome</keyword>
<dbReference type="EMBL" id="WKKH01000054">
    <property type="protein sequence ID" value="MRX78466.1"/>
    <property type="molecule type" value="Genomic_DNA"/>
</dbReference>
<dbReference type="GO" id="GO:0005886">
    <property type="term" value="C:plasma membrane"/>
    <property type="evidence" value="ECO:0007669"/>
    <property type="project" value="TreeGrafter"/>
</dbReference>
<dbReference type="PANTHER" id="PTHR45453:SF1">
    <property type="entry name" value="PHOSPHATE REGULON SENSOR PROTEIN PHOR"/>
    <property type="match status" value="1"/>
</dbReference>
<dbReference type="RefSeq" id="WP_154282871.1">
    <property type="nucleotide sequence ID" value="NZ_JBHUJQ010000001.1"/>
</dbReference>
<dbReference type="Pfam" id="PF02518">
    <property type="entry name" value="HATPase_c"/>
    <property type="match status" value="1"/>
</dbReference>
<evidence type="ECO:0000256" key="6">
    <source>
        <dbReference type="ARBA" id="ARBA00023012"/>
    </source>
</evidence>
<dbReference type="SUPFAM" id="SSF47384">
    <property type="entry name" value="Homodimeric domain of signal transducing histidine kinase"/>
    <property type="match status" value="1"/>
</dbReference>
<feature type="domain" description="PAS" evidence="10">
    <location>
        <begin position="13"/>
        <end position="57"/>
    </location>
</feature>
<sequence>MATTNFRNRLQLPVEELVDFVENASIPLHWVDKNGIIIWANQAELDALGYVQEEYVGLPISNFHADEPVINDILARLTNNETLVNYQARLKCKDGSIKHVLINSNVFRKDNEFIHTRCFTRDISDMVHEAQRKEELLRRLEESEEKLKMSRDIIASSYDAIISKDLNNIVTSWNRSAERTFGYTAEEMNGKPLAILLPVDRLDEEQEIYNRLRAGEVVQHFETQRVTKDRRTLDVSLSISPIRDKSGELIGLSKIVRDITEKKQEEKRKSAFVSFVSHELKTPLTSILGFVQLMLSRARSAGNVFDISALSKTESQAKRMATIVHDFLSVDRLEAGNLGLSKTVFSFDGLANEIVDEMVVLSPKHHITYSSCGNVNVLADREKIGQVLSNLITNAVKYSPKDSSVSVRCEIAGCSLSVEVADNGIGISEKDQVHLFDRYYRVEHEFSQSVSGFGIGLYLVSEILRLHGTKIDLKSALGVGSKFSFSLPLAK</sequence>
<dbReference type="SMART" id="SM00387">
    <property type="entry name" value="HATPase_c"/>
    <property type="match status" value="1"/>
</dbReference>
<name>A0A7K0G647_9SPHI</name>
<accession>A0A7K0G647</accession>
<keyword evidence="5" id="KW-0418">Kinase</keyword>
<dbReference type="Gene3D" id="1.10.287.130">
    <property type="match status" value="1"/>
</dbReference>
<dbReference type="GO" id="GO:0016036">
    <property type="term" value="P:cellular response to phosphate starvation"/>
    <property type="evidence" value="ECO:0007669"/>
    <property type="project" value="TreeGrafter"/>
</dbReference>
<dbReference type="InterPro" id="IPR000700">
    <property type="entry name" value="PAS-assoc_C"/>
</dbReference>
<keyword evidence="6" id="KW-0902">Two-component regulatory system</keyword>
<dbReference type="InterPro" id="IPR001610">
    <property type="entry name" value="PAC"/>
</dbReference>
<dbReference type="CDD" id="cd00075">
    <property type="entry name" value="HATPase"/>
    <property type="match status" value="1"/>
</dbReference>
<evidence type="ECO:0000313" key="12">
    <source>
        <dbReference type="EMBL" id="MRX78466.1"/>
    </source>
</evidence>
<dbReference type="InterPro" id="IPR036097">
    <property type="entry name" value="HisK_dim/P_sf"/>
</dbReference>
<dbReference type="FunFam" id="3.30.565.10:FF:000006">
    <property type="entry name" value="Sensor histidine kinase WalK"/>
    <property type="match status" value="1"/>
</dbReference>
<dbReference type="AlphaFoldDB" id="A0A7K0G647"/>
<dbReference type="InterPro" id="IPR036890">
    <property type="entry name" value="HATPase_C_sf"/>
</dbReference>
<dbReference type="Gene3D" id="3.30.565.10">
    <property type="entry name" value="Histidine kinase-like ATPase, C-terminal domain"/>
    <property type="match status" value="1"/>
</dbReference>
<evidence type="ECO:0000256" key="8">
    <source>
        <dbReference type="SAM" id="Coils"/>
    </source>
</evidence>
<dbReference type="InterPro" id="IPR050351">
    <property type="entry name" value="BphY/WalK/GraS-like"/>
</dbReference>
<dbReference type="Proteomes" id="UP000487757">
    <property type="component" value="Unassembled WGS sequence"/>
</dbReference>
<dbReference type="InterPro" id="IPR005467">
    <property type="entry name" value="His_kinase_dom"/>
</dbReference>
<dbReference type="InterPro" id="IPR035965">
    <property type="entry name" value="PAS-like_dom_sf"/>
</dbReference>
<dbReference type="PROSITE" id="PS50112">
    <property type="entry name" value="PAS"/>
    <property type="match status" value="2"/>
</dbReference>
<evidence type="ECO:0000313" key="13">
    <source>
        <dbReference type="Proteomes" id="UP000487757"/>
    </source>
</evidence>
<dbReference type="Pfam" id="PF00512">
    <property type="entry name" value="HisKA"/>
    <property type="match status" value="1"/>
</dbReference>
<dbReference type="PROSITE" id="PS50109">
    <property type="entry name" value="HIS_KIN"/>
    <property type="match status" value="1"/>
</dbReference>
<dbReference type="Pfam" id="PF13426">
    <property type="entry name" value="PAS_9"/>
    <property type="match status" value="1"/>
</dbReference>
<proteinExistence type="predicted"/>
<dbReference type="EC" id="2.7.13.3" evidence="2"/>
<comment type="caution">
    <text evidence="12">The sequence shown here is derived from an EMBL/GenBank/DDBJ whole genome shotgun (WGS) entry which is preliminary data.</text>
</comment>
<evidence type="ECO:0000259" key="11">
    <source>
        <dbReference type="PROSITE" id="PS50113"/>
    </source>
</evidence>
<dbReference type="GO" id="GO:0004721">
    <property type="term" value="F:phosphoprotein phosphatase activity"/>
    <property type="evidence" value="ECO:0007669"/>
    <property type="project" value="TreeGrafter"/>
</dbReference>
<keyword evidence="7" id="KW-0472">Membrane</keyword>
<keyword evidence="4" id="KW-0808">Transferase</keyword>
<feature type="domain" description="PAS" evidence="10">
    <location>
        <begin position="143"/>
        <end position="215"/>
    </location>
</feature>
<evidence type="ECO:0000256" key="7">
    <source>
        <dbReference type="ARBA" id="ARBA00023136"/>
    </source>
</evidence>
<feature type="domain" description="PAC" evidence="11">
    <location>
        <begin position="219"/>
        <end position="271"/>
    </location>
</feature>
<dbReference type="Gene3D" id="3.30.450.20">
    <property type="entry name" value="PAS domain"/>
    <property type="match status" value="2"/>
</dbReference>
<dbReference type="CDD" id="cd00130">
    <property type="entry name" value="PAS"/>
    <property type="match status" value="2"/>
</dbReference>
<evidence type="ECO:0000256" key="5">
    <source>
        <dbReference type="ARBA" id="ARBA00022777"/>
    </source>
</evidence>
<evidence type="ECO:0000259" key="10">
    <source>
        <dbReference type="PROSITE" id="PS50112"/>
    </source>
</evidence>
<keyword evidence="3" id="KW-0597">Phosphoprotein</keyword>
<dbReference type="SUPFAM" id="SSF55874">
    <property type="entry name" value="ATPase domain of HSP90 chaperone/DNA topoisomerase II/histidine kinase"/>
    <property type="match status" value="1"/>
</dbReference>
<dbReference type="CDD" id="cd00082">
    <property type="entry name" value="HisKA"/>
    <property type="match status" value="1"/>
</dbReference>
<organism evidence="12 13">
    <name type="scientific">Pedobacter petrophilus</name>
    <dbReference type="NCBI Taxonomy" id="1908241"/>
    <lineage>
        <taxon>Bacteria</taxon>
        <taxon>Pseudomonadati</taxon>
        <taxon>Bacteroidota</taxon>
        <taxon>Sphingobacteriia</taxon>
        <taxon>Sphingobacteriales</taxon>
        <taxon>Sphingobacteriaceae</taxon>
        <taxon>Pedobacter</taxon>
    </lineage>
</organism>
<dbReference type="PRINTS" id="PR00344">
    <property type="entry name" value="BCTRLSENSOR"/>
</dbReference>
<comment type="catalytic activity">
    <reaction evidence="1">
        <text>ATP + protein L-histidine = ADP + protein N-phospho-L-histidine.</text>
        <dbReference type="EC" id="2.7.13.3"/>
    </reaction>
</comment>
<dbReference type="NCBIfam" id="TIGR00229">
    <property type="entry name" value="sensory_box"/>
    <property type="match status" value="2"/>
</dbReference>
<dbReference type="GO" id="GO:0000155">
    <property type="term" value="F:phosphorelay sensor kinase activity"/>
    <property type="evidence" value="ECO:0007669"/>
    <property type="project" value="InterPro"/>
</dbReference>
<dbReference type="InterPro" id="IPR000014">
    <property type="entry name" value="PAS"/>
</dbReference>
<evidence type="ECO:0000256" key="2">
    <source>
        <dbReference type="ARBA" id="ARBA00012438"/>
    </source>
</evidence>
<evidence type="ECO:0000259" key="9">
    <source>
        <dbReference type="PROSITE" id="PS50109"/>
    </source>
</evidence>
<dbReference type="OrthoDB" id="9813151at2"/>
<dbReference type="SMART" id="SM00086">
    <property type="entry name" value="PAC"/>
    <property type="match status" value="2"/>
</dbReference>
<dbReference type="PROSITE" id="PS50113">
    <property type="entry name" value="PAC"/>
    <property type="match status" value="1"/>
</dbReference>
<dbReference type="SMART" id="SM00091">
    <property type="entry name" value="PAS"/>
    <property type="match status" value="2"/>
</dbReference>
<dbReference type="InterPro" id="IPR004358">
    <property type="entry name" value="Sig_transdc_His_kin-like_C"/>
</dbReference>
<dbReference type="SUPFAM" id="SSF55785">
    <property type="entry name" value="PYP-like sensor domain (PAS domain)"/>
    <property type="match status" value="2"/>
</dbReference>
<feature type="coiled-coil region" evidence="8">
    <location>
        <begin position="123"/>
        <end position="153"/>
    </location>
</feature>
<protein>
    <recommendedName>
        <fullName evidence="2">histidine kinase</fullName>
        <ecNumber evidence="2">2.7.13.3</ecNumber>
    </recommendedName>
</protein>
<evidence type="ECO:0000256" key="1">
    <source>
        <dbReference type="ARBA" id="ARBA00000085"/>
    </source>
</evidence>
<dbReference type="Pfam" id="PF00989">
    <property type="entry name" value="PAS"/>
    <property type="match status" value="1"/>
</dbReference>
<evidence type="ECO:0000256" key="4">
    <source>
        <dbReference type="ARBA" id="ARBA00022679"/>
    </source>
</evidence>
<dbReference type="PANTHER" id="PTHR45453">
    <property type="entry name" value="PHOSPHATE REGULON SENSOR PROTEIN PHOR"/>
    <property type="match status" value="1"/>
</dbReference>
<dbReference type="GO" id="GO:0006355">
    <property type="term" value="P:regulation of DNA-templated transcription"/>
    <property type="evidence" value="ECO:0007669"/>
    <property type="project" value="InterPro"/>
</dbReference>
<gene>
    <name evidence="12" type="ORF">GJU39_20515</name>
</gene>